<evidence type="ECO:0000313" key="3">
    <source>
        <dbReference type="Proteomes" id="UP000035352"/>
    </source>
</evidence>
<evidence type="ECO:0000259" key="1">
    <source>
        <dbReference type="Pfam" id="PF01814"/>
    </source>
</evidence>
<proteinExistence type="predicted"/>
<dbReference type="CDD" id="cd12108">
    <property type="entry name" value="Hr-like"/>
    <property type="match status" value="1"/>
</dbReference>
<organism evidence="2 3">
    <name type="scientific">Caldimonas brevitalea</name>
    <dbReference type="NCBI Taxonomy" id="413882"/>
    <lineage>
        <taxon>Bacteria</taxon>
        <taxon>Pseudomonadati</taxon>
        <taxon>Pseudomonadota</taxon>
        <taxon>Betaproteobacteria</taxon>
        <taxon>Burkholderiales</taxon>
        <taxon>Sphaerotilaceae</taxon>
        <taxon>Caldimonas</taxon>
    </lineage>
</organism>
<keyword evidence="3" id="KW-1185">Reference proteome</keyword>
<feature type="domain" description="Hemerythrin-like" evidence="1">
    <location>
        <begin position="14"/>
        <end position="133"/>
    </location>
</feature>
<evidence type="ECO:0000313" key="2">
    <source>
        <dbReference type="EMBL" id="AKJ30325.1"/>
    </source>
</evidence>
<reference evidence="2 3" key="1">
    <citation type="submission" date="2015-05" db="EMBL/GenBank/DDBJ databases">
        <authorList>
            <person name="Tang B."/>
            <person name="Yu Y."/>
        </authorList>
    </citation>
    <scope>NUCLEOTIDE SEQUENCE [LARGE SCALE GENOMIC DNA]</scope>
    <source>
        <strain evidence="2 3">DSM 7029</strain>
    </source>
</reference>
<dbReference type="PANTHER" id="PTHR35585:SF1">
    <property type="entry name" value="HHE DOMAIN PROTEIN (AFU_ORTHOLOGUE AFUA_4G00730)"/>
    <property type="match status" value="1"/>
</dbReference>
<name>A0A0G3BUZ3_9BURK</name>
<dbReference type="STRING" id="413882.AAW51_3634"/>
<accession>A0A0G3BUZ3</accession>
<gene>
    <name evidence="2" type="ORF">AAW51_3634</name>
</gene>
<dbReference type="Gene3D" id="1.20.120.520">
    <property type="entry name" value="nmb1532 protein domain like"/>
    <property type="match status" value="1"/>
</dbReference>
<dbReference type="OrthoDB" id="5512987at2"/>
<dbReference type="KEGG" id="pbh:AAW51_3634"/>
<sequence length="169" mass="19080">MATAKRPQNDAVDAIELLTADHKRVKALFKQYKKLAEEGASVPQRREIAEQICTELTVHAQIEEELFYPAVRKVLDEKDLIDEATVEHASAKDLIAQIQAMHPREKLYDAKVIVLGEYVDHHVKEEQNEIFKKVKDSGLDLQRLGAKLSQRKAALMSELGLGEEVPVEV</sequence>
<dbReference type="Pfam" id="PF01814">
    <property type="entry name" value="Hemerythrin"/>
    <property type="match status" value="1"/>
</dbReference>
<protein>
    <submittedName>
        <fullName evidence="2">Hemerythrin</fullName>
    </submittedName>
</protein>
<dbReference type="Proteomes" id="UP000035352">
    <property type="component" value="Chromosome"/>
</dbReference>
<dbReference type="PANTHER" id="PTHR35585">
    <property type="entry name" value="HHE DOMAIN PROTEIN (AFU_ORTHOLOGUE AFUA_4G00730)"/>
    <property type="match status" value="1"/>
</dbReference>
<dbReference type="InterPro" id="IPR012312">
    <property type="entry name" value="Hemerythrin-like"/>
</dbReference>
<dbReference type="PATRIC" id="fig|413882.6.peg.3798"/>
<dbReference type="RefSeq" id="WP_047195717.1">
    <property type="nucleotide sequence ID" value="NZ_CP011371.1"/>
</dbReference>
<dbReference type="EMBL" id="CP011371">
    <property type="protein sequence ID" value="AKJ30325.1"/>
    <property type="molecule type" value="Genomic_DNA"/>
</dbReference>
<dbReference type="AlphaFoldDB" id="A0A0G3BUZ3"/>